<reference evidence="2 3" key="1">
    <citation type="journal article" date="2019" name="Sci. Rep.">
        <title>Comparative genomics of chytrid fungi reveal insights into the obligate biotrophic and pathogenic lifestyle of Synchytrium endobioticum.</title>
        <authorList>
            <person name="van de Vossenberg B.T.L.H."/>
            <person name="Warris S."/>
            <person name="Nguyen H.D.T."/>
            <person name="van Gent-Pelzer M.P.E."/>
            <person name="Joly D.L."/>
            <person name="van de Geest H.C."/>
            <person name="Bonants P.J.M."/>
            <person name="Smith D.S."/>
            <person name="Levesque C.A."/>
            <person name="van der Lee T.A.J."/>
        </authorList>
    </citation>
    <scope>NUCLEOTIDE SEQUENCE [LARGE SCALE GENOMIC DNA]</scope>
    <source>
        <strain evidence="2 3">CBS 809.83</strain>
    </source>
</reference>
<keyword evidence="3" id="KW-1185">Reference proteome</keyword>
<name>A0A507DTM2_9FUNG</name>
<proteinExistence type="predicted"/>
<sequence length="168" mass="17689">MKEPGARLSIIENNESSMDGGVYYSPVPTLPGTDRQTGLWYLIPHIWDSLWIAIPRPVRGVIASVSVPWLLFCIGTSISSAGTGTIASSIMGLVRMGQQAGFSVMSAAGVGSQGQQGSRDVGGFIGGALTAGALLWGYRRVKGQPEQAPQQPEEKGKRRAGSRSSSRG</sequence>
<evidence type="ECO:0000313" key="2">
    <source>
        <dbReference type="EMBL" id="TPX55099.1"/>
    </source>
</evidence>
<protein>
    <submittedName>
        <fullName evidence="2">Uncharacterized protein</fullName>
    </submittedName>
</protein>
<evidence type="ECO:0000313" key="3">
    <source>
        <dbReference type="Proteomes" id="UP000318582"/>
    </source>
</evidence>
<organism evidence="2 3">
    <name type="scientific">Powellomyces hirtus</name>
    <dbReference type="NCBI Taxonomy" id="109895"/>
    <lineage>
        <taxon>Eukaryota</taxon>
        <taxon>Fungi</taxon>
        <taxon>Fungi incertae sedis</taxon>
        <taxon>Chytridiomycota</taxon>
        <taxon>Chytridiomycota incertae sedis</taxon>
        <taxon>Chytridiomycetes</taxon>
        <taxon>Spizellomycetales</taxon>
        <taxon>Powellomycetaceae</taxon>
        <taxon>Powellomyces</taxon>
    </lineage>
</organism>
<gene>
    <name evidence="2" type="ORF">PhCBS80983_g05606</name>
</gene>
<feature type="region of interest" description="Disordered" evidence="1">
    <location>
        <begin position="143"/>
        <end position="168"/>
    </location>
</feature>
<evidence type="ECO:0000256" key="1">
    <source>
        <dbReference type="SAM" id="MobiDB-lite"/>
    </source>
</evidence>
<dbReference type="Proteomes" id="UP000318582">
    <property type="component" value="Unassembled WGS sequence"/>
</dbReference>
<dbReference type="EMBL" id="QEAQ01000128">
    <property type="protein sequence ID" value="TPX55099.1"/>
    <property type="molecule type" value="Genomic_DNA"/>
</dbReference>
<dbReference type="AlphaFoldDB" id="A0A507DTM2"/>
<comment type="caution">
    <text evidence="2">The sequence shown here is derived from an EMBL/GenBank/DDBJ whole genome shotgun (WGS) entry which is preliminary data.</text>
</comment>
<accession>A0A507DTM2</accession>